<feature type="domain" description="Luciferase-like" evidence="5">
    <location>
        <begin position="32"/>
        <end position="323"/>
    </location>
</feature>
<dbReference type="Proteomes" id="UP000259273">
    <property type="component" value="Unassembled WGS sequence"/>
</dbReference>
<keyword evidence="3" id="KW-0560">Oxidoreductase</keyword>
<organism evidence="6 7">
    <name type="scientific">Haliea salexigens</name>
    <dbReference type="NCBI Taxonomy" id="287487"/>
    <lineage>
        <taxon>Bacteria</taxon>
        <taxon>Pseudomonadati</taxon>
        <taxon>Pseudomonadota</taxon>
        <taxon>Gammaproteobacteria</taxon>
        <taxon>Cellvibrionales</taxon>
        <taxon>Halieaceae</taxon>
        <taxon>Haliea</taxon>
    </lineage>
</organism>
<keyword evidence="4" id="KW-0503">Monooxygenase</keyword>
<keyword evidence="2" id="KW-0288">FMN</keyword>
<evidence type="ECO:0000259" key="5">
    <source>
        <dbReference type="Pfam" id="PF00296"/>
    </source>
</evidence>
<dbReference type="InterPro" id="IPR036661">
    <property type="entry name" value="Luciferase-like_sf"/>
</dbReference>
<dbReference type="EMBL" id="DMND01000131">
    <property type="protein sequence ID" value="HAN27955.1"/>
    <property type="molecule type" value="Genomic_DNA"/>
</dbReference>
<keyword evidence="1" id="KW-0285">Flavoprotein</keyword>
<protein>
    <recommendedName>
        <fullName evidence="5">Luciferase-like domain-containing protein</fullName>
    </recommendedName>
</protein>
<evidence type="ECO:0000313" key="6">
    <source>
        <dbReference type="EMBL" id="HAN27955.1"/>
    </source>
</evidence>
<dbReference type="InterPro" id="IPR011251">
    <property type="entry name" value="Luciferase-like_dom"/>
</dbReference>
<evidence type="ECO:0000256" key="1">
    <source>
        <dbReference type="ARBA" id="ARBA00022630"/>
    </source>
</evidence>
<dbReference type="Pfam" id="PF00296">
    <property type="entry name" value="Bac_luciferase"/>
    <property type="match status" value="1"/>
</dbReference>
<evidence type="ECO:0000256" key="3">
    <source>
        <dbReference type="ARBA" id="ARBA00023002"/>
    </source>
</evidence>
<gene>
    <name evidence="6" type="ORF">DCP75_09615</name>
</gene>
<proteinExistence type="predicted"/>
<evidence type="ECO:0000313" key="7">
    <source>
        <dbReference type="Proteomes" id="UP000259273"/>
    </source>
</evidence>
<comment type="caution">
    <text evidence="6">The sequence shown here is derived from an EMBL/GenBank/DDBJ whole genome shotgun (WGS) entry which is preliminary data.</text>
</comment>
<evidence type="ECO:0000256" key="4">
    <source>
        <dbReference type="ARBA" id="ARBA00023033"/>
    </source>
</evidence>
<sequence>MTGKNSLSLGVFMPNCSNMPSISTHGVVADQWQYPNNERIALLAESLGFDYLFPVSRWRGFGGETNYLGTSLETTTWAAALLRATERIKIFSTVHVPLFHPMVIAKIGATLAHISHDRWGLNVVSGWSQREFEMMGLELDDHGRRYERTSAFVEILRGLWNTAGEPLNHRSDWYSINNGVSLPRPDKMPEIANAGISPDAQAMTARLCDWSFMSGASIEALPRLVDGIKSQAQSQGRQVRTAIFPFLLWGDSEAAAQEELQQIIAHKDGEAARNWLDGISAGSGSFDEFTENMIAASGGGLPLLGTAEMVAEQLRAIHESGVDAVMVTLQDYERDLRRFGAEVLPILRRMGVVRA</sequence>
<evidence type="ECO:0000256" key="2">
    <source>
        <dbReference type="ARBA" id="ARBA00022643"/>
    </source>
</evidence>
<accession>A0A3C1KMQ6</accession>
<reference evidence="6 7" key="1">
    <citation type="journal article" date="2018" name="Nat. Biotechnol.">
        <title>A standardized bacterial taxonomy based on genome phylogeny substantially revises the tree of life.</title>
        <authorList>
            <person name="Parks D.H."/>
            <person name="Chuvochina M."/>
            <person name="Waite D.W."/>
            <person name="Rinke C."/>
            <person name="Skarshewski A."/>
            <person name="Chaumeil P.A."/>
            <person name="Hugenholtz P."/>
        </authorList>
    </citation>
    <scope>NUCLEOTIDE SEQUENCE [LARGE SCALE GENOMIC DNA]</scope>
    <source>
        <strain evidence="6">UBA9158</strain>
    </source>
</reference>
<dbReference type="PANTHER" id="PTHR42847">
    <property type="entry name" value="ALKANESULFONATE MONOOXYGENASE"/>
    <property type="match status" value="1"/>
</dbReference>
<dbReference type="PANTHER" id="PTHR42847:SF4">
    <property type="entry name" value="ALKANESULFONATE MONOOXYGENASE-RELATED"/>
    <property type="match status" value="1"/>
</dbReference>
<dbReference type="GO" id="GO:0008726">
    <property type="term" value="F:alkanesulfonate monooxygenase activity"/>
    <property type="evidence" value="ECO:0007669"/>
    <property type="project" value="TreeGrafter"/>
</dbReference>
<dbReference type="AlphaFoldDB" id="A0A3C1KMQ6"/>
<name>A0A3C1KMQ6_9GAMM</name>
<dbReference type="GO" id="GO:0046306">
    <property type="term" value="P:alkanesulfonate catabolic process"/>
    <property type="evidence" value="ECO:0007669"/>
    <property type="project" value="TreeGrafter"/>
</dbReference>
<dbReference type="Gene3D" id="3.20.20.30">
    <property type="entry name" value="Luciferase-like domain"/>
    <property type="match status" value="1"/>
</dbReference>
<dbReference type="InterPro" id="IPR050172">
    <property type="entry name" value="SsuD_RutA_monooxygenase"/>
</dbReference>
<dbReference type="SUPFAM" id="SSF51679">
    <property type="entry name" value="Bacterial luciferase-like"/>
    <property type="match status" value="1"/>
</dbReference>